<dbReference type="SUPFAM" id="SSF47473">
    <property type="entry name" value="EF-hand"/>
    <property type="match status" value="1"/>
</dbReference>
<dbReference type="HOGENOM" id="CLU_058615_0_0_6"/>
<dbReference type="Gene3D" id="1.10.238.10">
    <property type="entry name" value="EF-hand"/>
    <property type="match status" value="2"/>
</dbReference>
<protein>
    <submittedName>
        <fullName evidence="3">Calcium-binding EF-hand-containing protein</fullName>
    </submittedName>
</protein>
<keyword evidence="4" id="KW-1185">Reference proteome</keyword>
<organism evidence="3 4">
    <name type="scientific">Nitrosococcus halophilus (strain Nc4)</name>
    <dbReference type="NCBI Taxonomy" id="472759"/>
    <lineage>
        <taxon>Bacteria</taxon>
        <taxon>Pseudomonadati</taxon>
        <taxon>Pseudomonadota</taxon>
        <taxon>Gammaproteobacteria</taxon>
        <taxon>Chromatiales</taxon>
        <taxon>Chromatiaceae</taxon>
        <taxon>Nitrosococcus</taxon>
    </lineage>
</organism>
<accession>D5C1T6</accession>
<dbReference type="EMBL" id="CP001798">
    <property type="protein sequence ID" value="ADE14719.1"/>
    <property type="molecule type" value="Genomic_DNA"/>
</dbReference>
<dbReference type="KEGG" id="nhl:Nhal_1584"/>
<dbReference type="InterPro" id="IPR052591">
    <property type="entry name" value="CML21-like"/>
</dbReference>
<dbReference type="SMART" id="SM00054">
    <property type="entry name" value="EFh"/>
    <property type="match status" value="2"/>
</dbReference>
<feature type="region of interest" description="Disordered" evidence="1">
    <location>
        <begin position="121"/>
        <end position="178"/>
    </location>
</feature>
<feature type="compositionally biased region" description="Basic and acidic residues" evidence="1">
    <location>
        <begin position="275"/>
        <end position="296"/>
    </location>
</feature>
<evidence type="ECO:0000256" key="1">
    <source>
        <dbReference type="SAM" id="MobiDB-lite"/>
    </source>
</evidence>
<dbReference type="eggNOG" id="ENOG5033DXE">
    <property type="taxonomic scope" value="Bacteria"/>
</dbReference>
<gene>
    <name evidence="3" type="ordered locus">Nhal_1584</name>
</gene>
<evidence type="ECO:0000259" key="2">
    <source>
        <dbReference type="PROSITE" id="PS50222"/>
    </source>
</evidence>
<dbReference type="AlphaFoldDB" id="D5C1T6"/>
<dbReference type="STRING" id="472759.Nhal_1584"/>
<feature type="domain" description="EF-hand" evidence="2">
    <location>
        <begin position="82"/>
        <end position="117"/>
    </location>
</feature>
<evidence type="ECO:0000313" key="4">
    <source>
        <dbReference type="Proteomes" id="UP000001844"/>
    </source>
</evidence>
<feature type="region of interest" description="Disordered" evidence="1">
    <location>
        <begin position="251"/>
        <end position="296"/>
    </location>
</feature>
<proteinExistence type="predicted"/>
<dbReference type="CDD" id="cd00051">
    <property type="entry name" value="EFh"/>
    <property type="match status" value="2"/>
</dbReference>
<feature type="domain" description="EF-hand" evidence="2">
    <location>
        <begin position="216"/>
        <end position="251"/>
    </location>
</feature>
<dbReference type="InterPro" id="IPR018247">
    <property type="entry name" value="EF_Hand_1_Ca_BS"/>
</dbReference>
<name>D5C1T6_NITHN</name>
<sequence length="296" mass="33114">MSIVKRLDITLLTSLLLLPMYGCQDQSMEPPKESSTAGQKVQPHEHMFEITMSEKERMEKQQPSFSQLDADGNNSISKEEAQAFDALALHFRQLDQNKDGKVDPDEFLAFKAMQMRGFDHGGDSTVQYGEHGAPPHSALPEQKESAAGQEIQPSEKRTLESMQPPGESRAAGQKVQPHEHMFEITMSEKERMEKQQPSFSQLDADGNNSISKEEAQAFDALALHFRQLDRNKDGKVDPDEFLAFKAMQMRGFDHGGDSTVQYGEHGAPPHSALPEQKESAAEQPSKGESEKMERQQ</sequence>
<dbReference type="GO" id="GO:0005509">
    <property type="term" value="F:calcium ion binding"/>
    <property type="evidence" value="ECO:0007669"/>
    <property type="project" value="InterPro"/>
</dbReference>
<reference evidence="4" key="1">
    <citation type="submission" date="2010-04" db="EMBL/GenBank/DDBJ databases">
        <title>Complete genome sequence of Nitrosococcus halophilus Nc4, a salt-adapted, aerobic obligate ammonia-oxidizing sulfur purple bacterium.</title>
        <authorList>
            <consortium name="US DOE Joint Genome Institute"/>
            <person name="Campbell M.A."/>
            <person name="Malfatti S.A."/>
            <person name="Chain P.S.G."/>
            <person name="Heidelberg J.F."/>
            <person name="Ward B.B."/>
            <person name="Klotz M.G."/>
        </authorList>
    </citation>
    <scope>NUCLEOTIDE SEQUENCE [LARGE SCALE GENOMIC DNA]</scope>
    <source>
        <strain evidence="4">Nc4</strain>
    </source>
</reference>
<dbReference type="InterPro" id="IPR002048">
    <property type="entry name" value="EF_hand_dom"/>
</dbReference>
<dbReference type="PROSITE" id="PS00018">
    <property type="entry name" value="EF_HAND_1"/>
    <property type="match status" value="2"/>
</dbReference>
<dbReference type="Pfam" id="PF13202">
    <property type="entry name" value="EF-hand_5"/>
    <property type="match status" value="4"/>
</dbReference>
<dbReference type="InterPro" id="IPR011992">
    <property type="entry name" value="EF-hand-dom_pair"/>
</dbReference>
<evidence type="ECO:0000313" key="3">
    <source>
        <dbReference type="EMBL" id="ADE14719.1"/>
    </source>
</evidence>
<dbReference type="Proteomes" id="UP000001844">
    <property type="component" value="Chromosome"/>
</dbReference>
<dbReference type="PROSITE" id="PS50222">
    <property type="entry name" value="EF_HAND_2"/>
    <property type="match status" value="2"/>
</dbReference>
<dbReference type="PANTHER" id="PTHR23064">
    <property type="entry name" value="TROPONIN"/>
    <property type="match status" value="1"/>
</dbReference>